<dbReference type="GO" id="GO:0005576">
    <property type="term" value="C:extracellular region"/>
    <property type="evidence" value="ECO:0007669"/>
    <property type="project" value="UniProtKB-SubCell"/>
</dbReference>
<evidence type="ECO:0000256" key="4">
    <source>
        <dbReference type="ARBA" id="ARBA00022729"/>
    </source>
</evidence>
<dbReference type="InterPro" id="IPR031825">
    <property type="entry name" value="RXLR"/>
</dbReference>
<gene>
    <name evidence="6" type="ORF">PHMEG_00024153</name>
</gene>
<evidence type="ECO:0000313" key="7">
    <source>
        <dbReference type="Proteomes" id="UP000198211"/>
    </source>
</evidence>
<sequence>MRLSYMLLVVLTIQLVNTAAALQTQLSTQANNLSARYLRTAGKSADYYDAGLKNAGQDADEERVASATTLTKVLGNKKIIGVSKFKAKKTVTFIDFSKSNLVEMLKNPKHRLQEFAMWDKAGVAFYDIQKHVSSPTLRGYYLDYLDMGAKYLAKFRRVHPS</sequence>
<keyword evidence="7" id="KW-1185">Reference proteome</keyword>
<comment type="function">
    <text evidence="5">Effector that suppresses plant defense responses during pathogen infection.</text>
</comment>
<dbReference type="Proteomes" id="UP000198211">
    <property type="component" value="Unassembled WGS sequence"/>
</dbReference>
<comment type="caution">
    <text evidence="6">The sequence shown here is derived from an EMBL/GenBank/DDBJ whole genome shotgun (WGS) entry which is preliminary data.</text>
</comment>
<proteinExistence type="inferred from homology"/>
<evidence type="ECO:0000256" key="2">
    <source>
        <dbReference type="ARBA" id="ARBA00010400"/>
    </source>
</evidence>
<dbReference type="AlphaFoldDB" id="A0A225VFE3"/>
<evidence type="ECO:0000256" key="3">
    <source>
        <dbReference type="ARBA" id="ARBA00022525"/>
    </source>
</evidence>
<reference evidence="7" key="1">
    <citation type="submission" date="2017-03" db="EMBL/GenBank/DDBJ databases">
        <title>Phytopthora megakarya and P. palmivora, two closely related causual agents of cacao black pod achieved similar genome size and gene model numbers by different mechanisms.</title>
        <authorList>
            <person name="Ali S."/>
            <person name="Shao J."/>
            <person name="Larry D.J."/>
            <person name="Kronmiller B."/>
            <person name="Shen D."/>
            <person name="Strem M.D."/>
            <person name="Melnick R.L."/>
            <person name="Guiltinan M.J."/>
            <person name="Tyler B.M."/>
            <person name="Meinhardt L.W."/>
            <person name="Bailey B.A."/>
        </authorList>
    </citation>
    <scope>NUCLEOTIDE SEQUENCE [LARGE SCALE GENOMIC DNA]</scope>
    <source>
        <strain evidence="7">zdho120</strain>
    </source>
</reference>
<feature type="signal peptide" evidence="5">
    <location>
        <begin position="1"/>
        <end position="21"/>
    </location>
</feature>
<comment type="subcellular location">
    <subcellularLocation>
        <location evidence="1 5">Secreted</location>
    </subcellularLocation>
</comment>
<accession>A0A225VFE3</accession>
<organism evidence="6 7">
    <name type="scientific">Phytophthora megakarya</name>
    <dbReference type="NCBI Taxonomy" id="4795"/>
    <lineage>
        <taxon>Eukaryota</taxon>
        <taxon>Sar</taxon>
        <taxon>Stramenopiles</taxon>
        <taxon>Oomycota</taxon>
        <taxon>Peronosporomycetes</taxon>
        <taxon>Peronosporales</taxon>
        <taxon>Peronosporaceae</taxon>
        <taxon>Phytophthora</taxon>
    </lineage>
</organism>
<dbReference type="EMBL" id="NBNE01005193">
    <property type="protein sequence ID" value="OWZ04022.1"/>
    <property type="molecule type" value="Genomic_DNA"/>
</dbReference>
<evidence type="ECO:0000313" key="6">
    <source>
        <dbReference type="EMBL" id="OWZ04022.1"/>
    </source>
</evidence>
<keyword evidence="3 5" id="KW-0964">Secreted</keyword>
<feature type="chain" id="PRO_5028503543" description="RxLR effector protein" evidence="5">
    <location>
        <begin position="22"/>
        <end position="161"/>
    </location>
</feature>
<name>A0A225VFE3_9STRA</name>
<dbReference type="Pfam" id="PF16810">
    <property type="entry name" value="RXLR"/>
    <property type="match status" value="1"/>
</dbReference>
<evidence type="ECO:0000256" key="5">
    <source>
        <dbReference type="RuleBase" id="RU367124"/>
    </source>
</evidence>
<keyword evidence="4 5" id="KW-0732">Signal</keyword>
<evidence type="ECO:0000256" key="1">
    <source>
        <dbReference type="ARBA" id="ARBA00004613"/>
    </source>
</evidence>
<protein>
    <recommendedName>
        <fullName evidence="5">RxLR effector protein</fullName>
    </recommendedName>
</protein>
<comment type="domain">
    <text evidence="5">The RxLR-dEER motif acts to carry the protein into the host cell cytoplasm through binding to cell surface phosphatidylinositol-3-phosphate.</text>
</comment>
<comment type="similarity">
    <text evidence="2 5">Belongs to the RxLR effector family.</text>
</comment>